<dbReference type="GO" id="GO:0016020">
    <property type="term" value="C:membrane"/>
    <property type="evidence" value="ECO:0007669"/>
    <property type="project" value="UniProtKB-SubCell"/>
</dbReference>
<dbReference type="InterPro" id="IPR011992">
    <property type="entry name" value="EF-hand-dom_pair"/>
</dbReference>
<gene>
    <name evidence="8" type="ORF">ACJMK2_041582</name>
</gene>
<reference evidence="8 9" key="1">
    <citation type="submission" date="2024-11" db="EMBL/GenBank/DDBJ databases">
        <title>Chromosome-level genome assembly of the freshwater bivalve Anodonta woodiana.</title>
        <authorList>
            <person name="Chen X."/>
        </authorList>
    </citation>
    <scope>NUCLEOTIDE SEQUENCE [LARGE SCALE GENOMIC DNA]</scope>
    <source>
        <strain evidence="8">MN2024</strain>
        <tissue evidence="8">Gills</tissue>
    </source>
</reference>
<evidence type="ECO:0000313" key="8">
    <source>
        <dbReference type="EMBL" id="KAL3868825.1"/>
    </source>
</evidence>
<sequence>KTEFHSRHKFKESFTKDDIEEETKTEEQENKTDSGEEIEEQNHGSRVSIKMEKSPQPVPRKESVSKAVTVGELGSKTLLTNSLKSAENVTGSQTSLRSAGQMGSRRSLISIEKEYRMPLPPPRTSLLRTLSEDDFPKPSPRARKDSQKTGPSVKQTKLSKPQNLKEWTHVTSKGAFFFEEDEIVTHLYSLEIPEDTNVYITIQPTEIPGGGGVKQKNIVDTMLYLLRSQPDENGKNLVTFTEQKDSNGKYVLRSDLSAGKYQLIPFTTGCRFKQRTSQPKKVAKIIETGEDDKIVITNAFRKALEDIFHICDLDGNGYLSRDEFNWFNVRTSGEEIADDEWDVVEERVELMDGEITLNGFVKLNEMEAEDSEGDTDDLWMTLSSMGFNKALVADELCTYRIDVYTENCDDAEFKVTGIESLSEKLEAEICQSIIDKMCQKATEDGTKKIMSSLEGLSQTQRLFRSSSD</sequence>
<dbReference type="InterPro" id="IPR018247">
    <property type="entry name" value="EF_Hand_1_Ca_BS"/>
</dbReference>
<feature type="compositionally biased region" description="Basic and acidic residues" evidence="6">
    <location>
        <begin position="25"/>
        <end position="34"/>
    </location>
</feature>
<dbReference type="Proteomes" id="UP001634394">
    <property type="component" value="Unassembled WGS sequence"/>
</dbReference>
<feature type="non-terminal residue" evidence="8">
    <location>
        <position position="1"/>
    </location>
</feature>
<dbReference type="InterPro" id="IPR002048">
    <property type="entry name" value="EF_hand_dom"/>
</dbReference>
<evidence type="ECO:0000259" key="7">
    <source>
        <dbReference type="PROSITE" id="PS50222"/>
    </source>
</evidence>
<evidence type="ECO:0000256" key="2">
    <source>
        <dbReference type="ARBA" id="ARBA00022723"/>
    </source>
</evidence>
<feature type="compositionally biased region" description="Polar residues" evidence="6">
    <location>
        <begin position="148"/>
        <end position="161"/>
    </location>
</feature>
<evidence type="ECO:0000256" key="6">
    <source>
        <dbReference type="SAM" id="MobiDB-lite"/>
    </source>
</evidence>
<dbReference type="GO" id="GO:0046872">
    <property type="term" value="F:metal ion binding"/>
    <property type="evidence" value="ECO:0007669"/>
    <property type="project" value="UniProtKB-KW"/>
</dbReference>
<keyword evidence="4" id="KW-0106">Calcium</keyword>
<accession>A0ABD3W8E2</accession>
<dbReference type="PANTHER" id="PTHR46819:SF1">
    <property type="entry name" value="EF-HAND CALCIUM-BINDING DOMAIN-CONTAINING PROTEIN 7"/>
    <property type="match status" value="1"/>
</dbReference>
<feature type="compositionally biased region" description="Basic and acidic residues" evidence="6">
    <location>
        <begin position="49"/>
        <end position="64"/>
    </location>
</feature>
<dbReference type="AlphaFoldDB" id="A0ABD3W8E2"/>
<evidence type="ECO:0000256" key="1">
    <source>
        <dbReference type="ARBA" id="ARBA00004370"/>
    </source>
</evidence>
<feature type="compositionally biased region" description="Basic and acidic residues" evidence="6">
    <location>
        <begin position="1"/>
        <end position="17"/>
    </location>
</feature>
<dbReference type="PROSITE" id="PS00018">
    <property type="entry name" value="EF_HAND_1"/>
    <property type="match status" value="1"/>
</dbReference>
<dbReference type="EMBL" id="JBJQND010000008">
    <property type="protein sequence ID" value="KAL3868825.1"/>
    <property type="molecule type" value="Genomic_DNA"/>
</dbReference>
<comment type="subcellular location">
    <subcellularLocation>
        <location evidence="1">Membrane</location>
    </subcellularLocation>
</comment>
<evidence type="ECO:0000313" key="9">
    <source>
        <dbReference type="Proteomes" id="UP001634394"/>
    </source>
</evidence>
<dbReference type="PROSITE" id="PS50222">
    <property type="entry name" value="EF_HAND_2"/>
    <property type="match status" value="1"/>
</dbReference>
<keyword evidence="2" id="KW-0479">Metal-binding</keyword>
<feature type="domain" description="EF-hand" evidence="7">
    <location>
        <begin position="299"/>
        <end position="334"/>
    </location>
</feature>
<proteinExistence type="predicted"/>
<feature type="region of interest" description="Disordered" evidence="6">
    <location>
        <begin position="1"/>
        <end position="161"/>
    </location>
</feature>
<name>A0ABD3W8E2_SINWO</name>
<dbReference type="Gene3D" id="1.10.238.10">
    <property type="entry name" value="EF-hand"/>
    <property type="match status" value="1"/>
</dbReference>
<dbReference type="PANTHER" id="PTHR46819">
    <property type="entry name" value="EF-HAND CALCIUM-BINDING DOMAIN-CONTAINING PROTEIN 7"/>
    <property type="match status" value="1"/>
</dbReference>
<evidence type="ECO:0000256" key="4">
    <source>
        <dbReference type="ARBA" id="ARBA00022837"/>
    </source>
</evidence>
<protein>
    <recommendedName>
        <fullName evidence="7">EF-hand domain-containing protein</fullName>
    </recommendedName>
</protein>
<feature type="compositionally biased region" description="Basic and acidic residues" evidence="6">
    <location>
        <begin position="130"/>
        <end position="147"/>
    </location>
</feature>
<feature type="compositionally biased region" description="Polar residues" evidence="6">
    <location>
        <begin position="77"/>
        <end position="98"/>
    </location>
</feature>
<evidence type="ECO:0000256" key="5">
    <source>
        <dbReference type="ARBA" id="ARBA00023136"/>
    </source>
</evidence>
<keyword evidence="5" id="KW-0472">Membrane</keyword>
<organism evidence="8 9">
    <name type="scientific">Sinanodonta woodiana</name>
    <name type="common">Chinese pond mussel</name>
    <name type="synonym">Anodonta woodiana</name>
    <dbReference type="NCBI Taxonomy" id="1069815"/>
    <lineage>
        <taxon>Eukaryota</taxon>
        <taxon>Metazoa</taxon>
        <taxon>Spiralia</taxon>
        <taxon>Lophotrochozoa</taxon>
        <taxon>Mollusca</taxon>
        <taxon>Bivalvia</taxon>
        <taxon>Autobranchia</taxon>
        <taxon>Heteroconchia</taxon>
        <taxon>Palaeoheterodonta</taxon>
        <taxon>Unionida</taxon>
        <taxon>Unionoidea</taxon>
        <taxon>Unionidae</taxon>
        <taxon>Unioninae</taxon>
        <taxon>Sinanodonta</taxon>
    </lineage>
</organism>
<dbReference type="SUPFAM" id="SSF47473">
    <property type="entry name" value="EF-hand"/>
    <property type="match status" value="1"/>
</dbReference>
<keyword evidence="3" id="KW-0677">Repeat</keyword>
<evidence type="ECO:0000256" key="3">
    <source>
        <dbReference type="ARBA" id="ARBA00022737"/>
    </source>
</evidence>
<dbReference type="InterPro" id="IPR052266">
    <property type="entry name" value="Miro-EF-hand_domain"/>
</dbReference>
<keyword evidence="9" id="KW-1185">Reference proteome</keyword>
<comment type="caution">
    <text evidence="8">The sequence shown here is derived from an EMBL/GenBank/DDBJ whole genome shotgun (WGS) entry which is preliminary data.</text>
</comment>